<dbReference type="Proteomes" id="UP000639775">
    <property type="component" value="Unassembled WGS sequence"/>
</dbReference>
<dbReference type="Pfam" id="PF03479">
    <property type="entry name" value="PCC"/>
    <property type="match status" value="1"/>
</dbReference>
<feature type="domain" description="PPC" evidence="2">
    <location>
        <begin position="193"/>
        <end position="234"/>
    </location>
</feature>
<dbReference type="AlphaFoldDB" id="A0A967BC75"/>
<feature type="region of interest" description="Disordered" evidence="1">
    <location>
        <begin position="1"/>
        <end position="25"/>
    </location>
</feature>
<evidence type="ECO:0000313" key="4">
    <source>
        <dbReference type="Proteomes" id="UP000639775"/>
    </source>
</evidence>
<name>A0A967BC75_9RHOB</name>
<evidence type="ECO:0000256" key="1">
    <source>
        <dbReference type="SAM" id="MobiDB-lite"/>
    </source>
</evidence>
<dbReference type="GO" id="GO:0003677">
    <property type="term" value="F:DNA binding"/>
    <property type="evidence" value="ECO:0007669"/>
    <property type="project" value="UniProtKB-KW"/>
</dbReference>
<proteinExistence type="predicted"/>
<dbReference type="InterPro" id="IPR005175">
    <property type="entry name" value="PPC_dom"/>
</dbReference>
<keyword evidence="4" id="KW-1185">Reference proteome</keyword>
<keyword evidence="3" id="KW-0238">DNA-binding</keyword>
<protein>
    <submittedName>
        <fullName evidence="3">DNA-binding protein</fullName>
    </submittedName>
</protein>
<comment type="caution">
    <text evidence="3">The sequence shown here is derived from an EMBL/GenBank/DDBJ whole genome shotgun (WGS) entry which is preliminary data.</text>
</comment>
<dbReference type="SUPFAM" id="SSF117856">
    <property type="entry name" value="AF0104/ALDC/Ptd012-like"/>
    <property type="match status" value="2"/>
</dbReference>
<sequence>MALDTRTRVRPNGPGTPVHISHPGPAEPDRIQCARGTLKRVSATLTPGKTICESIADALAPHGLRAAALRFDGLTFAPLRYVRPSYCPDGTRIAFYTKTYAPPGTVRVETVAATWGNKDGMPFIHMHGVWSDAEGTHVGGHILPYEAIVARPARLRAVGTSEVAFGVFHDHETGFDLFGLAPDTPGTAEGTFVALRLRPNVDLVKGIEDACRAKGIRSARILSGIGSTAGVDLNGQPTVMKLPTEHVITGGSIEPDSHGNPRLEVTTELVDVDGIVHRGTPTRGENPVLICFELFLEVT</sequence>
<organism evidence="3 4">
    <name type="scientific">Roseovarius gahaiensis</name>
    <dbReference type="NCBI Taxonomy" id="2716691"/>
    <lineage>
        <taxon>Bacteria</taxon>
        <taxon>Pseudomonadati</taxon>
        <taxon>Pseudomonadota</taxon>
        <taxon>Alphaproteobacteria</taxon>
        <taxon>Rhodobacterales</taxon>
        <taxon>Roseobacteraceae</taxon>
        <taxon>Roseovarius</taxon>
    </lineage>
</organism>
<accession>A0A967BC75</accession>
<gene>
    <name evidence="3" type="ORF">HAT86_12705</name>
</gene>
<reference evidence="3" key="1">
    <citation type="submission" date="2020-03" db="EMBL/GenBank/DDBJ databases">
        <title>Roseovarius gahaiensis sp. nov., isolated from Gahai Saline Lake, China.</title>
        <authorList>
            <person name="Sun X."/>
        </authorList>
    </citation>
    <scope>NUCLEOTIDE SEQUENCE</scope>
    <source>
        <strain evidence="3">GH877</strain>
    </source>
</reference>
<dbReference type="EMBL" id="JAAORB010000030">
    <property type="protein sequence ID" value="NHQ75315.1"/>
    <property type="molecule type" value="Genomic_DNA"/>
</dbReference>
<evidence type="ECO:0000313" key="3">
    <source>
        <dbReference type="EMBL" id="NHQ75315.1"/>
    </source>
</evidence>
<evidence type="ECO:0000259" key="2">
    <source>
        <dbReference type="Pfam" id="PF03479"/>
    </source>
</evidence>
<dbReference type="RefSeq" id="WP_167198295.1">
    <property type="nucleotide sequence ID" value="NZ_JAAORB010000030.1"/>
</dbReference>
<dbReference type="Gene3D" id="3.30.1330.80">
    <property type="entry name" value="Hypothetical protein, similar to alpha- acetolactate decarboxylase, domain 2"/>
    <property type="match status" value="2"/>
</dbReference>